<evidence type="ECO:0000313" key="8">
    <source>
        <dbReference type="Proteomes" id="UP000190341"/>
    </source>
</evidence>
<feature type="region of interest" description="Disordered" evidence="6">
    <location>
        <begin position="1"/>
        <end position="29"/>
    </location>
</feature>
<evidence type="ECO:0000256" key="6">
    <source>
        <dbReference type="SAM" id="MobiDB-lite"/>
    </source>
</evidence>
<dbReference type="STRING" id="428993.SAMN06296058_3406"/>
<dbReference type="AlphaFoldDB" id="A0A1T5LY23"/>
<dbReference type="PANTHER" id="PTHR47366">
    <property type="entry name" value="TWO-ON-TWO HEMOGLOBIN-3"/>
    <property type="match status" value="1"/>
</dbReference>
<keyword evidence="4" id="KW-0408">Iron</keyword>
<accession>A0A1T5LY23</accession>
<dbReference type="Pfam" id="PF01152">
    <property type="entry name" value="Bac_globin"/>
    <property type="match status" value="1"/>
</dbReference>
<dbReference type="OrthoDB" id="9790913at2"/>
<dbReference type="PANTHER" id="PTHR47366:SF1">
    <property type="entry name" value="TWO-ON-TWO HEMOGLOBIN-3"/>
    <property type="match status" value="1"/>
</dbReference>
<dbReference type="InterPro" id="IPR009050">
    <property type="entry name" value="Globin-like_sf"/>
</dbReference>
<dbReference type="Gene3D" id="1.10.490.10">
    <property type="entry name" value="Globins"/>
    <property type="match status" value="1"/>
</dbReference>
<dbReference type="InterPro" id="IPR001486">
    <property type="entry name" value="Hemoglobin_trunc"/>
</dbReference>
<evidence type="ECO:0000313" key="7">
    <source>
        <dbReference type="EMBL" id="SKC80871.1"/>
    </source>
</evidence>
<protein>
    <submittedName>
        <fullName evidence="7">Hemoglobin</fullName>
    </submittedName>
</protein>
<dbReference type="SUPFAM" id="SSF46458">
    <property type="entry name" value="Globin-like"/>
    <property type="match status" value="1"/>
</dbReference>
<dbReference type="GO" id="GO:0019825">
    <property type="term" value="F:oxygen binding"/>
    <property type="evidence" value="ECO:0007669"/>
    <property type="project" value="InterPro"/>
</dbReference>
<dbReference type="Proteomes" id="UP000190341">
    <property type="component" value="Unassembled WGS sequence"/>
</dbReference>
<gene>
    <name evidence="7" type="ORF">SAMN06296058_3406</name>
</gene>
<name>A0A1T5LY23_9GAMM</name>
<evidence type="ECO:0000256" key="3">
    <source>
        <dbReference type="ARBA" id="ARBA00022723"/>
    </source>
</evidence>
<dbReference type="GO" id="GO:0005344">
    <property type="term" value="F:oxygen carrier activity"/>
    <property type="evidence" value="ECO:0007669"/>
    <property type="project" value="InterPro"/>
</dbReference>
<keyword evidence="8" id="KW-1185">Reference proteome</keyword>
<evidence type="ECO:0000256" key="5">
    <source>
        <dbReference type="ARBA" id="ARBA00034496"/>
    </source>
</evidence>
<dbReference type="GO" id="GO:0020037">
    <property type="term" value="F:heme binding"/>
    <property type="evidence" value="ECO:0007669"/>
    <property type="project" value="InterPro"/>
</dbReference>
<keyword evidence="2" id="KW-0349">Heme</keyword>
<comment type="similarity">
    <text evidence="5">Belongs to the truncated hemoglobin family. Group II subfamily.</text>
</comment>
<keyword evidence="3" id="KW-0479">Metal-binding</keyword>
<dbReference type="GO" id="GO:0046872">
    <property type="term" value="F:metal ion binding"/>
    <property type="evidence" value="ECO:0007669"/>
    <property type="project" value="UniProtKB-KW"/>
</dbReference>
<keyword evidence="1" id="KW-0813">Transport</keyword>
<proteinExistence type="inferred from homology"/>
<dbReference type="RefSeq" id="WP_079725937.1">
    <property type="nucleotide sequence ID" value="NZ_BMCL01000001.1"/>
</dbReference>
<dbReference type="CDD" id="cd14773">
    <property type="entry name" value="TrHb2_PhHbO-like_O"/>
    <property type="match status" value="1"/>
</dbReference>
<reference evidence="7 8" key="1">
    <citation type="submission" date="2017-02" db="EMBL/GenBank/DDBJ databases">
        <authorList>
            <person name="Peterson S.W."/>
        </authorList>
    </citation>
    <scope>NUCLEOTIDE SEQUENCE [LARGE SCALE GENOMIC DNA]</scope>
    <source>
        <strain evidence="7 8">P15</strain>
    </source>
</reference>
<dbReference type="EMBL" id="FUZV01000002">
    <property type="protein sequence ID" value="SKC80871.1"/>
    <property type="molecule type" value="Genomic_DNA"/>
</dbReference>
<sequence length="158" mass="17336">MQEHVTPAAAGASDNDAAETDTSPAATPYLRIGGEAGLRRFTVRMYALMDSLPEAAAVRALHPDELSGSEQKLFEFLSGWLGGPPLFTERHGPPMLRARHLPFAIDMDAVSGWLACFHQSMLENVDDAELREFLWSRIEPLALHMRNQQALPVGLGRG</sequence>
<evidence type="ECO:0000256" key="2">
    <source>
        <dbReference type="ARBA" id="ARBA00022617"/>
    </source>
</evidence>
<evidence type="ECO:0000256" key="4">
    <source>
        <dbReference type="ARBA" id="ARBA00023004"/>
    </source>
</evidence>
<evidence type="ECO:0000256" key="1">
    <source>
        <dbReference type="ARBA" id="ARBA00022448"/>
    </source>
</evidence>
<dbReference type="InterPro" id="IPR012292">
    <property type="entry name" value="Globin/Proto"/>
</dbReference>
<organism evidence="7 8">
    <name type="scientific">Pseudoxanthomonas indica</name>
    <dbReference type="NCBI Taxonomy" id="428993"/>
    <lineage>
        <taxon>Bacteria</taxon>
        <taxon>Pseudomonadati</taxon>
        <taxon>Pseudomonadota</taxon>
        <taxon>Gammaproteobacteria</taxon>
        <taxon>Lysobacterales</taxon>
        <taxon>Lysobacteraceae</taxon>
        <taxon>Pseudoxanthomonas</taxon>
    </lineage>
</organism>
<dbReference type="InterPro" id="IPR044203">
    <property type="entry name" value="GlbO/GLB3-like"/>
</dbReference>